<dbReference type="PRINTS" id="PR00598">
    <property type="entry name" value="HTHMARR"/>
</dbReference>
<dbReference type="Proteomes" id="UP000469523">
    <property type="component" value="Unassembled WGS sequence"/>
</dbReference>
<evidence type="ECO:0000313" key="6">
    <source>
        <dbReference type="Proteomes" id="UP000469523"/>
    </source>
</evidence>
<keyword evidence="2" id="KW-0238">DNA-binding</keyword>
<evidence type="ECO:0000313" key="5">
    <source>
        <dbReference type="EMBL" id="MSU01188.1"/>
    </source>
</evidence>
<evidence type="ECO:0000256" key="3">
    <source>
        <dbReference type="ARBA" id="ARBA00023163"/>
    </source>
</evidence>
<evidence type="ECO:0000259" key="4">
    <source>
        <dbReference type="PROSITE" id="PS50995"/>
    </source>
</evidence>
<dbReference type="PANTHER" id="PTHR42756:SF1">
    <property type="entry name" value="TRANSCRIPTIONAL REPRESSOR OF EMRAB OPERON"/>
    <property type="match status" value="1"/>
</dbReference>
<dbReference type="RefSeq" id="WP_154439601.1">
    <property type="nucleotide sequence ID" value="NZ_VUNQ01000011.1"/>
</dbReference>
<dbReference type="PANTHER" id="PTHR42756">
    <property type="entry name" value="TRANSCRIPTIONAL REGULATOR, MARR"/>
    <property type="match status" value="1"/>
</dbReference>
<dbReference type="InterPro" id="IPR036390">
    <property type="entry name" value="WH_DNA-bd_sf"/>
</dbReference>
<name>A0A6N7XY50_9FIRM</name>
<feature type="domain" description="HTH marR-type" evidence="4">
    <location>
        <begin position="6"/>
        <end position="138"/>
    </location>
</feature>
<dbReference type="SUPFAM" id="SSF46785">
    <property type="entry name" value="Winged helix' DNA-binding domain"/>
    <property type="match status" value="1"/>
</dbReference>
<dbReference type="GO" id="GO:0003700">
    <property type="term" value="F:DNA-binding transcription factor activity"/>
    <property type="evidence" value="ECO:0007669"/>
    <property type="project" value="InterPro"/>
</dbReference>
<evidence type="ECO:0000256" key="1">
    <source>
        <dbReference type="ARBA" id="ARBA00023015"/>
    </source>
</evidence>
<evidence type="ECO:0000256" key="2">
    <source>
        <dbReference type="ARBA" id="ARBA00023125"/>
    </source>
</evidence>
<dbReference type="Gene3D" id="1.10.10.10">
    <property type="entry name" value="Winged helix-like DNA-binding domain superfamily/Winged helix DNA-binding domain"/>
    <property type="match status" value="1"/>
</dbReference>
<sequence>MDVINKDSLYYIFLEVLRLHHIRTHMLLDEIGIYPGQPPLLFILNKKDGQSQRELSDKLMLAPATLTVMIKRMEKSGLVIRKQDDKDQRVSRVYITEEGRRICKDALKATNVIGEECFGNFTAEEKVILRRLLMEMRDNLNKANHKE</sequence>
<reference evidence="5 6" key="1">
    <citation type="submission" date="2019-09" db="EMBL/GenBank/DDBJ databases">
        <title>In-depth cultivation of the pig gut microbiome towards novel bacterial diversity and tailored functional studies.</title>
        <authorList>
            <person name="Wylensek D."/>
            <person name="Hitch T.C.A."/>
            <person name="Clavel T."/>
        </authorList>
    </citation>
    <scope>NUCLEOTIDE SEQUENCE [LARGE SCALE GENOMIC DNA]</scope>
    <source>
        <strain evidence="5 6">WCA3-693-APC-4?</strain>
    </source>
</reference>
<gene>
    <name evidence="5" type="ORF">FYJ83_06860</name>
</gene>
<dbReference type="SMART" id="SM00347">
    <property type="entry name" value="HTH_MARR"/>
    <property type="match status" value="1"/>
</dbReference>
<comment type="caution">
    <text evidence="5">The sequence shown here is derived from an EMBL/GenBank/DDBJ whole genome shotgun (WGS) entry which is preliminary data.</text>
</comment>
<keyword evidence="6" id="KW-1185">Reference proteome</keyword>
<proteinExistence type="predicted"/>
<dbReference type="GO" id="GO:0003677">
    <property type="term" value="F:DNA binding"/>
    <property type="evidence" value="ECO:0007669"/>
    <property type="project" value="UniProtKB-KW"/>
</dbReference>
<organism evidence="5 6">
    <name type="scientific">Tissierella pigra</name>
    <dbReference type="NCBI Taxonomy" id="2607614"/>
    <lineage>
        <taxon>Bacteria</taxon>
        <taxon>Bacillati</taxon>
        <taxon>Bacillota</taxon>
        <taxon>Tissierellia</taxon>
        <taxon>Tissierellales</taxon>
        <taxon>Tissierellaceae</taxon>
        <taxon>Tissierella</taxon>
    </lineage>
</organism>
<dbReference type="InterPro" id="IPR000835">
    <property type="entry name" value="HTH_MarR-typ"/>
</dbReference>
<dbReference type="PROSITE" id="PS50995">
    <property type="entry name" value="HTH_MARR_2"/>
    <property type="match status" value="1"/>
</dbReference>
<dbReference type="EMBL" id="VUNQ01000011">
    <property type="protein sequence ID" value="MSU01188.1"/>
    <property type="molecule type" value="Genomic_DNA"/>
</dbReference>
<dbReference type="InterPro" id="IPR036388">
    <property type="entry name" value="WH-like_DNA-bd_sf"/>
</dbReference>
<dbReference type="AlphaFoldDB" id="A0A6N7XY50"/>
<accession>A0A6N7XY50</accession>
<protein>
    <submittedName>
        <fullName evidence="5">MarR family transcriptional regulator</fullName>
    </submittedName>
</protein>
<keyword evidence="1" id="KW-0805">Transcription regulation</keyword>
<keyword evidence="3" id="KW-0804">Transcription</keyword>
<dbReference type="Pfam" id="PF01047">
    <property type="entry name" value="MarR"/>
    <property type="match status" value="1"/>
</dbReference>